<feature type="region of interest" description="Disordered" evidence="1">
    <location>
        <begin position="139"/>
        <end position="170"/>
    </location>
</feature>
<dbReference type="AlphaFoldDB" id="A0A803Q6V1"/>
<reference evidence="2" key="1">
    <citation type="submission" date="2018-11" db="EMBL/GenBank/DDBJ databases">
        <authorList>
            <person name="Grassa J C."/>
        </authorList>
    </citation>
    <scope>NUCLEOTIDE SEQUENCE [LARGE SCALE GENOMIC DNA]</scope>
</reference>
<name>A0A803Q6V1_CANSA</name>
<accession>A0A803Q6V1</accession>
<feature type="region of interest" description="Disordered" evidence="1">
    <location>
        <begin position="13"/>
        <end position="104"/>
    </location>
</feature>
<dbReference type="EMBL" id="UZAU01000650">
    <property type="status" value="NOT_ANNOTATED_CDS"/>
    <property type="molecule type" value="Genomic_DNA"/>
</dbReference>
<proteinExistence type="predicted"/>
<sequence>MQLRLHALGEMVENLNKPGMKSQRDEARMTTIPQGRPRGSRTKRHRDAPRGNNPRNPTDTQDDQYENIRDIPMDEENSQNPGNTGNRETRPKDLGSSRGNINCGNVLYPKALVGAEADEAGPAWKEGWQVFQASLASTWEGRGTKPSEDAQIQPKRQTQHKYYNSEHRNN</sequence>
<dbReference type="Proteomes" id="UP000596661">
    <property type="component" value="Chromosome 7"/>
</dbReference>
<organism evidence="2 3">
    <name type="scientific">Cannabis sativa</name>
    <name type="common">Hemp</name>
    <name type="synonym">Marijuana</name>
    <dbReference type="NCBI Taxonomy" id="3483"/>
    <lineage>
        <taxon>Eukaryota</taxon>
        <taxon>Viridiplantae</taxon>
        <taxon>Streptophyta</taxon>
        <taxon>Embryophyta</taxon>
        <taxon>Tracheophyta</taxon>
        <taxon>Spermatophyta</taxon>
        <taxon>Magnoliopsida</taxon>
        <taxon>eudicotyledons</taxon>
        <taxon>Gunneridae</taxon>
        <taxon>Pentapetalae</taxon>
        <taxon>rosids</taxon>
        <taxon>fabids</taxon>
        <taxon>Rosales</taxon>
        <taxon>Cannabaceae</taxon>
        <taxon>Cannabis</taxon>
    </lineage>
</organism>
<protein>
    <submittedName>
        <fullName evidence="2">Uncharacterized protein</fullName>
    </submittedName>
</protein>
<evidence type="ECO:0000313" key="2">
    <source>
        <dbReference type="EnsemblPlants" id="cds.evm.model.07.881"/>
    </source>
</evidence>
<keyword evidence="3" id="KW-1185">Reference proteome</keyword>
<evidence type="ECO:0000313" key="3">
    <source>
        <dbReference type="Proteomes" id="UP000596661"/>
    </source>
</evidence>
<dbReference type="EnsemblPlants" id="evm.model.07.881">
    <property type="protein sequence ID" value="cds.evm.model.07.881"/>
    <property type="gene ID" value="evm.TU.07.881"/>
</dbReference>
<evidence type="ECO:0000256" key="1">
    <source>
        <dbReference type="SAM" id="MobiDB-lite"/>
    </source>
</evidence>
<dbReference type="Gramene" id="evm.model.07.881">
    <property type="protein sequence ID" value="cds.evm.model.07.881"/>
    <property type="gene ID" value="evm.TU.07.881"/>
</dbReference>
<feature type="compositionally biased region" description="Basic residues" evidence="1">
    <location>
        <begin position="38"/>
        <end position="47"/>
    </location>
</feature>
<reference evidence="2" key="2">
    <citation type="submission" date="2021-03" db="UniProtKB">
        <authorList>
            <consortium name="EnsemblPlants"/>
        </authorList>
    </citation>
    <scope>IDENTIFICATION</scope>
</reference>